<organism evidence="4 5">
    <name type="scientific">Actinomadura meyerae</name>
    <dbReference type="NCBI Taxonomy" id="240840"/>
    <lineage>
        <taxon>Bacteria</taxon>
        <taxon>Bacillati</taxon>
        <taxon>Actinomycetota</taxon>
        <taxon>Actinomycetes</taxon>
        <taxon>Streptosporangiales</taxon>
        <taxon>Thermomonosporaceae</taxon>
        <taxon>Actinomadura</taxon>
    </lineage>
</organism>
<feature type="domain" description="Ketoreductase" evidence="3">
    <location>
        <begin position="12"/>
        <end position="193"/>
    </location>
</feature>
<dbReference type="InterPro" id="IPR002347">
    <property type="entry name" value="SDR_fam"/>
</dbReference>
<dbReference type="SUPFAM" id="SSF51735">
    <property type="entry name" value="NAD(P)-binding Rossmann-fold domains"/>
    <property type="match status" value="1"/>
</dbReference>
<reference evidence="4 5" key="1">
    <citation type="submission" date="2017-06" db="EMBL/GenBank/DDBJ databases">
        <authorList>
            <person name="Kim H.J."/>
            <person name="Triplett B.A."/>
        </authorList>
    </citation>
    <scope>NUCLEOTIDE SEQUENCE [LARGE SCALE GENOMIC DNA]</scope>
    <source>
        <strain evidence="4 5">DSM 44715</strain>
    </source>
</reference>
<keyword evidence="2" id="KW-0560">Oxidoreductase</keyword>
<name>A0A239NTS3_9ACTN</name>
<evidence type="ECO:0000259" key="3">
    <source>
        <dbReference type="SMART" id="SM00822"/>
    </source>
</evidence>
<dbReference type="Pfam" id="PF13561">
    <property type="entry name" value="adh_short_C2"/>
    <property type="match status" value="1"/>
</dbReference>
<evidence type="ECO:0000313" key="5">
    <source>
        <dbReference type="Proteomes" id="UP000198318"/>
    </source>
</evidence>
<evidence type="ECO:0000256" key="2">
    <source>
        <dbReference type="ARBA" id="ARBA00023002"/>
    </source>
</evidence>
<dbReference type="RefSeq" id="WP_089330298.1">
    <property type="nucleotide sequence ID" value="NZ_FZOR01000049.1"/>
</dbReference>
<dbReference type="AlphaFoldDB" id="A0A239NTS3"/>
<dbReference type="EMBL" id="FZOR01000049">
    <property type="protein sequence ID" value="SNT58256.1"/>
    <property type="molecule type" value="Genomic_DNA"/>
</dbReference>
<dbReference type="PANTHER" id="PTHR43639:SF1">
    <property type="entry name" value="SHORT-CHAIN DEHYDROGENASE_REDUCTASE FAMILY PROTEIN"/>
    <property type="match status" value="1"/>
</dbReference>
<dbReference type="GO" id="GO:0016491">
    <property type="term" value="F:oxidoreductase activity"/>
    <property type="evidence" value="ECO:0007669"/>
    <property type="project" value="UniProtKB-KW"/>
</dbReference>
<evidence type="ECO:0000256" key="1">
    <source>
        <dbReference type="ARBA" id="ARBA00006484"/>
    </source>
</evidence>
<dbReference type="PRINTS" id="PR00080">
    <property type="entry name" value="SDRFAMILY"/>
</dbReference>
<protein>
    <submittedName>
        <fullName evidence="4">NAD(P)-dependent dehydrogenase, short-chain alcohol dehydrogenase family</fullName>
    </submittedName>
</protein>
<sequence length="270" mass="28361">MSVPAPGRLAGRVAVVTGAGDGIGRGVARRFAAEGARVLVAELNAESGAAVARELADEFGAEARFVRTDVTDKAQVHGMVAAAVEAWGAVDVLVNNAWGAGTVSRVETKTDEQLARGFAMGYYGPLWAMQAAFPHMKERGWGRVINMCSLNGVNAHMGTLEYNSAKEALRTLTRTAAREWAPTGVVVNAICPGAKSAAFRRMASEHPEIEAAADRANPMGRLGDPETDIAPVAVFLASEDARYLTGNTLFADGGAHINGVAWTPDLDGEQ</sequence>
<dbReference type="Gene3D" id="3.40.50.720">
    <property type="entry name" value="NAD(P)-binding Rossmann-like Domain"/>
    <property type="match status" value="1"/>
</dbReference>
<dbReference type="PROSITE" id="PS00061">
    <property type="entry name" value="ADH_SHORT"/>
    <property type="match status" value="1"/>
</dbReference>
<dbReference type="InterPro" id="IPR036291">
    <property type="entry name" value="NAD(P)-bd_dom_sf"/>
</dbReference>
<dbReference type="InterPro" id="IPR020904">
    <property type="entry name" value="Sc_DH/Rdtase_CS"/>
</dbReference>
<keyword evidence="5" id="KW-1185">Reference proteome</keyword>
<dbReference type="OrthoDB" id="4380821at2"/>
<accession>A0A239NTS3</accession>
<dbReference type="PRINTS" id="PR00081">
    <property type="entry name" value="GDHRDH"/>
</dbReference>
<dbReference type="FunFam" id="3.40.50.720:FF:000084">
    <property type="entry name" value="Short-chain dehydrogenase reductase"/>
    <property type="match status" value="1"/>
</dbReference>
<proteinExistence type="inferred from homology"/>
<dbReference type="NCBIfam" id="NF005559">
    <property type="entry name" value="PRK07231.1"/>
    <property type="match status" value="1"/>
</dbReference>
<dbReference type="PANTHER" id="PTHR43639">
    <property type="entry name" value="OXIDOREDUCTASE, SHORT-CHAIN DEHYDROGENASE/REDUCTASE FAMILY (AFU_ORTHOLOGUE AFUA_5G02870)"/>
    <property type="match status" value="1"/>
</dbReference>
<dbReference type="SMART" id="SM00822">
    <property type="entry name" value="PKS_KR"/>
    <property type="match status" value="1"/>
</dbReference>
<gene>
    <name evidence="4" type="ORF">SAMN05443665_104914</name>
</gene>
<dbReference type="InterPro" id="IPR057326">
    <property type="entry name" value="KR_dom"/>
</dbReference>
<dbReference type="Proteomes" id="UP000198318">
    <property type="component" value="Unassembled WGS sequence"/>
</dbReference>
<dbReference type="CDD" id="cd05233">
    <property type="entry name" value="SDR_c"/>
    <property type="match status" value="1"/>
</dbReference>
<evidence type="ECO:0000313" key="4">
    <source>
        <dbReference type="EMBL" id="SNT58256.1"/>
    </source>
</evidence>
<comment type="similarity">
    <text evidence="1">Belongs to the short-chain dehydrogenases/reductases (SDR) family.</text>
</comment>